<dbReference type="Proteomes" id="UP000054538">
    <property type="component" value="Unassembled WGS sequence"/>
</dbReference>
<sequence length="635" mass="72901">MFPRREFKPYLWPGQEHIREFDAKVIAYCDPYVITSPNADWIPEPHCFQTEELCVRADGHFGYQDCFQWPQAYSQKFKYAVCILNPQRMREQEDPSKTLWELWTPTQDDFDLINPQSPFHVSKLKRSIYYNLYRLYDSAQEVINQWKAKQEGKKDIVTGMVLHSHHLLNVLKHHPLTFPDVVVYVAELQRFLLDIVAHMLLPHRTNHDLMGCFTEDITTCEHLFHAGIPVWLVRSPQFIPQDINIINVVTVTRPDHIIQKNFLHNGVITMRTFQAKVLDASDATSSVVIPQQSAVASSSQTASGGRVQVNRNNNMWNNAKESVYSASPSCNKVHNPKSGRDKWAEGDTTIMPLPFPQWVSAFKRVDKDPARVKTGLVDTVYCFPEPALIVVPVLPERRKLYCANWLTARPLWISHVDHHPPSLLPVPQTWHDFLNTIPSALLADNVTTKSAWEKLAAKTLFGQALVHLQGNTWATQGDVLWRNQRIAIATLKDPPVHLMRCILWEIYELGFHYELLDLDCAMVPGLWTEAPAERTELLYSNFPGESGLVMWQEDMPTTEQGMWAAPETAYPFLESWLKLLSAWPEAPSHLQSPIVQEFFSPVIQSDILSSACMFYVQTFFNLFGRPPSVPHRVLM</sequence>
<dbReference type="InParanoid" id="A0A0D0CRX8"/>
<dbReference type="OrthoDB" id="2634326at2759"/>
<accession>A0A0D0CRX8</accession>
<dbReference type="EMBL" id="KN829600">
    <property type="protein sequence ID" value="KIK73586.1"/>
    <property type="molecule type" value="Genomic_DNA"/>
</dbReference>
<proteinExistence type="predicted"/>
<keyword evidence="2" id="KW-1185">Reference proteome</keyword>
<dbReference type="AlphaFoldDB" id="A0A0D0CRX8"/>
<organism evidence="1 2">
    <name type="scientific">Paxillus rubicundulus Ve08.2h10</name>
    <dbReference type="NCBI Taxonomy" id="930991"/>
    <lineage>
        <taxon>Eukaryota</taxon>
        <taxon>Fungi</taxon>
        <taxon>Dikarya</taxon>
        <taxon>Basidiomycota</taxon>
        <taxon>Agaricomycotina</taxon>
        <taxon>Agaricomycetes</taxon>
        <taxon>Agaricomycetidae</taxon>
        <taxon>Boletales</taxon>
        <taxon>Paxilineae</taxon>
        <taxon>Paxillaceae</taxon>
        <taxon>Paxillus</taxon>
    </lineage>
</organism>
<reference evidence="1 2" key="1">
    <citation type="submission" date="2014-04" db="EMBL/GenBank/DDBJ databases">
        <authorList>
            <consortium name="DOE Joint Genome Institute"/>
            <person name="Kuo A."/>
            <person name="Kohler A."/>
            <person name="Jargeat P."/>
            <person name="Nagy L.G."/>
            <person name="Floudas D."/>
            <person name="Copeland A."/>
            <person name="Barry K.W."/>
            <person name="Cichocki N."/>
            <person name="Veneault-Fourrey C."/>
            <person name="LaButti K."/>
            <person name="Lindquist E.A."/>
            <person name="Lipzen A."/>
            <person name="Lundell T."/>
            <person name="Morin E."/>
            <person name="Murat C."/>
            <person name="Sun H."/>
            <person name="Tunlid A."/>
            <person name="Henrissat B."/>
            <person name="Grigoriev I.V."/>
            <person name="Hibbett D.S."/>
            <person name="Martin F."/>
            <person name="Nordberg H.P."/>
            <person name="Cantor M.N."/>
            <person name="Hua S.X."/>
        </authorList>
    </citation>
    <scope>NUCLEOTIDE SEQUENCE [LARGE SCALE GENOMIC DNA]</scope>
    <source>
        <strain evidence="1 2">Ve08.2h10</strain>
    </source>
</reference>
<name>A0A0D0CRX8_9AGAM</name>
<reference evidence="2" key="2">
    <citation type="submission" date="2015-01" db="EMBL/GenBank/DDBJ databases">
        <title>Evolutionary Origins and Diversification of the Mycorrhizal Mutualists.</title>
        <authorList>
            <consortium name="DOE Joint Genome Institute"/>
            <consortium name="Mycorrhizal Genomics Consortium"/>
            <person name="Kohler A."/>
            <person name="Kuo A."/>
            <person name="Nagy L.G."/>
            <person name="Floudas D."/>
            <person name="Copeland A."/>
            <person name="Barry K.W."/>
            <person name="Cichocki N."/>
            <person name="Veneault-Fourrey C."/>
            <person name="LaButti K."/>
            <person name="Lindquist E.A."/>
            <person name="Lipzen A."/>
            <person name="Lundell T."/>
            <person name="Morin E."/>
            <person name="Murat C."/>
            <person name="Riley R."/>
            <person name="Ohm R."/>
            <person name="Sun H."/>
            <person name="Tunlid A."/>
            <person name="Henrissat B."/>
            <person name="Grigoriev I.V."/>
            <person name="Hibbett D.S."/>
            <person name="Martin F."/>
        </authorList>
    </citation>
    <scope>NUCLEOTIDE SEQUENCE [LARGE SCALE GENOMIC DNA]</scope>
    <source>
        <strain evidence="2">Ve08.2h10</strain>
    </source>
</reference>
<protein>
    <submittedName>
        <fullName evidence="1">Uncharacterized protein</fullName>
    </submittedName>
</protein>
<dbReference type="HOGENOM" id="CLU_016057_2_0_1"/>
<gene>
    <name evidence="1" type="ORF">PAXRUDRAFT_20696</name>
</gene>
<evidence type="ECO:0000313" key="2">
    <source>
        <dbReference type="Proteomes" id="UP000054538"/>
    </source>
</evidence>
<evidence type="ECO:0000313" key="1">
    <source>
        <dbReference type="EMBL" id="KIK73586.1"/>
    </source>
</evidence>